<evidence type="ECO:0000313" key="2">
    <source>
        <dbReference type="EMBL" id="CEG35509.1"/>
    </source>
</evidence>
<dbReference type="Proteomes" id="UP000054928">
    <property type="component" value="Unassembled WGS sequence"/>
</dbReference>
<dbReference type="EMBL" id="CCYD01000053">
    <property type="protein sequence ID" value="CEG35509.1"/>
    <property type="molecule type" value="Genomic_DNA"/>
</dbReference>
<name>A0A0P1A4T0_PLAHL</name>
<protein>
    <submittedName>
        <fullName evidence="2">Uncharacterized protein</fullName>
    </submittedName>
</protein>
<dbReference type="RefSeq" id="XP_024571878.1">
    <property type="nucleotide sequence ID" value="XM_024724970.1"/>
</dbReference>
<evidence type="ECO:0000313" key="3">
    <source>
        <dbReference type="Proteomes" id="UP000054928"/>
    </source>
</evidence>
<keyword evidence="3" id="KW-1185">Reference proteome</keyword>
<organism evidence="2 3">
    <name type="scientific">Plasmopara halstedii</name>
    <name type="common">Downy mildew of sunflower</name>
    <dbReference type="NCBI Taxonomy" id="4781"/>
    <lineage>
        <taxon>Eukaryota</taxon>
        <taxon>Sar</taxon>
        <taxon>Stramenopiles</taxon>
        <taxon>Oomycota</taxon>
        <taxon>Peronosporomycetes</taxon>
        <taxon>Peronosporales</taxon>
        <taxon>Peronosporaceae</taxon>
        <taxon>Plasmopara</taxon>
    </lineage>
</organism>
<proteinExistence type="predicted"/>
<feature type="region of interest" description="Disordered" evidence="1">
    <location>
        <begin position="1"/>
        <end position="43"/>
    </location>
</feature>
<sequence>MSLSFDQADKPGEAVPNASKNFLVKPKSGVSGQLPREDCNSGTAAWRKCRRDSGLV</sequence>
<dbReference type="AlphaFoldDB" id="A0A0P1A4T0"/>
<reference evidence="3" key="1">
    <citation type="submission" date="2014-09" db="EMBL/GenBank/DDBJ databases">
        <authorList>
            <person name="Sharma Rahul"/>
            <person name="Thines Marco"/>
        </authorList>
    </citation>
    <scope>NUCLEOTIDE SEQUENCE [LARGE SCALE GENOMIC DNA]</scope>
</reference>
<dbReference type="GeneID" id="36406442"/>
<evidence type="ECO:0000256" key="1">
    <source>
        <dbReference type="SAM" id="MobiDB-lite"/>
    </source>
</evidence>
<accession>A0A0P1A4T0</accession>